<protein>
    <recommendedName>
        <fullName evidence="2">HTH psq-type domain-containing protein</fullName>
    </recommendedName>
</protein>
<reference evidence="1" key="1">
    <citation type="submission" date="2013-12" db="EMBL/GenBank/DDBJ databases">
        <title>The Genome Sequence of Aphanomyces invadans NJM9701.</title>
        <authorList>
            <consortium name="The Broad Institute Genomics Platform"/>
            <person name="Russ C."/>
            <person name="Tyler B."/>
            <person name="van West P."/>
            <person name="Dieguez-Uribeondo J."/>
            <person name="Young S.K."/>
            <person name="Zeng Q."/>
            <person name="Gargeya S."/>
            <person name="Fitzgerald M."/>
            <person name="Abouelleil A."/>
            <person name="Alvarado L."/>
            <person name="Chapman S.B."/>
            <person name="Gainer-Dewar J."/>
            <person name="Goldberg J."/>
            <person name="Griggs A."/>
            <person name="Gujja S."/>
            <person name="Hansen M."/>
            <person name="Howarth C."/>
            <person name="Imamovic A."/>
            <person name="Ireland A."/>
            <person name="Larimer J."/>
            <person name="McCowan C."/>
            <person name="Murphy C."/>
            <person name="Pearson M."/>
            <person name="Poon T.W."/>
            <person name="Priest M."/>
            <person name="Roberts A."/>
            <person name="Saif S."/>
            <person name="Shea T."/>
            <person name="Sykes S."/>
            <person name="Wortman J."/>
            <person name="Nusbaum C."/>
            <person name="Birren B."/>
        </authorList>
    </citation>
    <scope>NUCLEOTIDE SEQUENCE [LARGE SCALE GENOMIC DNA]</scope>
    <source>
        <strain evidence="1">NJM9701</strain>
    </source>
</reference>
<proteinExistence type="predicted"/>
<dbReference type="RefSeq" id="XP_008874499.1">
    <property type="nucleotide sequence ID" value="XM_008876277.1"/>
</dbReference>
<dbReference type="EMBL" id="KI913975">
    <property type="protein sequence ID" value="ETV96722.1"/>
    <property type="molecule type" value="Genomic_DNA"/>
</dbReference>
<evidence type="ECO:0000313" key="1">
    <source>
        <dbReference type="EMBL" id="ETV96722.1"/>
    </source>
</evidence>
<dbReference type="GO" id="GO:0006313">
    <property type="term" value="P:DNA transposition"/>
    <property type="evidence" value="ECO:0007669"/>
    <property type="project" value="InterPro"/>
</dbReference>
<dbReference type="GeneID" id="20087089"/>
<dbReference type="GO" id="GO:0043565">
    <property type="term" value="F:sequence-specific DNA binding"/>
    <property type="evidence" value="ECO:0007669"/>
    <property type="project" value="InterPro"/>
</dbReference>
<sequence length="124" mass="14104">MLTAKKKLEIVKEYLRDGTSVNFLAKKHEVQGNQIHRWIAAHGKLKEVVARSLSLATIHRGKDVARPDVEDQVLEYYEHLRDNDIAISTKMLILKARKHSTQHFMARNKGSYLVGLPIPPPTLA</sequence>
<dbReference type="Pfam" id="PF01527">
    <property type="entry name" value="HTH_Tnp_1"/>
    <property type="match status" value="1"/>
</dbReference>
<evidence type="ECO:0008006" key="2">
    <source>
        <dbReference type="Google" id="ProtNLM"/>
    </source>
</evidence>
<name>A0A024TTQ9_9STRA</name>
<dbReference type="InterPro" id="IPR002514">
    <property type="entry name" value="Transposase_8"/>
</dbReference>
<accession>A0A024TTQ9</accession>
<gene>
    <name evidence="1" type="ORF">H310_10039</name>
</gene>
<dbReference type="AlphaFoldDB" id="A0A024TTQ9"/>
<dbReference type="InterPro" id="IPR010921">
    <property type="entry name" value="Trp_repressor/repl_initiator"/>
</dbReference>
<dbReference type="VEuPathDB" id="FungiDB:H310_10039"/>
<dbReference type="SUPFAM" id="SSF48295">
    <property type="entry name" value="TrpR-like"/>
    <property type="match status" value="1"/>
</dbReference>
<organism evidence="1">
    <name type="scientific">Aphanomyces invadans</name>
    <dbReference type="NCBI Taxonomy" id="157072"/>
    <lineage>
        <taxon>Eukaryota</taxon>
        <taxon>Sar</taxon>
        <taxon>Stramenopiles</taxon>
        <taxon>Oomycota</taxon>
        <taxon>Saprolegniomycetes</taxon>
        <taxon>Saprolegniales</taxon>
        <taxon>Verrucalvaceae</taxon>
        <taxon>Aphanomyces</taxon>
    </lineage>
</organism>
<dbReference type="GO" id="GO:0004803">
    <property type="term" value="F:transposase activity"/>
    <property type="evidence" value="ECO:0007669"/>
    <property type="project" value="InterPro"/>
</dbReference>